<dbReference type="Gene3D" id="1.10.260.40">
    <property type="entry name" value="lambda repressor-like DNA-binding domains"/>
    <property type="match status" value="1"/>
</dbReference>
<dbReference type="Pfam" id="PF19054">
    <property type="entry name" value="DUF5753"/>
    <property type="match status" value="1"/>
</dbReference>
<reference evidence="2 3" key="1">
    <citation type="submission" date="2020-07" db="EMBL/GenBank/DDBJ databases">
        <title>Sequencing the genomes of 1000 actinobacteria strains.</title>
        <authorList>
            <person name="Klenk H.-P."/>
        </authorList>
    </citation>
    <scope>NUCLEOTIDE SEQUENCE [LARGE SCALE GENOMIC DNA]</scope>
    <source>
        <strain evidence="2 3">CXB654</strain>
    </source>
</reference>
<keyword evidence="3" id="KW-1185">Reference proteome</keyword>
<dbReference type="PROSITE" id="PS50943">
    <property type="entry name" value="HTH_CROC1"/>
    <property type="match status" value="1"/>
</dbReference>
<evidence type="ECO:0000313" key="2">
    <source>
        <dbReference type="EMBL" id="NYE49176.1"/>
    </source>
</evidence>
<accession>A0A852TXE1</accession>
<gene>
    <name evidence="2" type="ORF">HDA32_004296</name>
</gene>
<organism evidence="2 3">
    <name type="scientific">Spinactinospora alkalitolerans</name>
    <dbReference type="NCBI Taxonomy" id="687207"/>
    <lineage>
        <taxon>Bacteria</taxon>
        <taxon>Bacillati</taxon>
        <taxon>Actinomycetota</taxon>
        <taxon>Actinomycetes</taxon>
        <taxon>Streptosporangiales</taxon>
        <taxon>Nocardiopsidaceae</taxon>
        <taxon>Spinactinospora</taxon>
    </lineage>
</organism>
<dbReference type="Pfam" id="PF13560">
    <property type="entry name" value="HTH_31"/>
    <property type="match status" value="1"/>
</dbReference>
<name>A0A852TXE1_9ACTN</name>
<evidence type="ECO:0000313" key="3">
    <source>
        <dbReference type="Proteomes" id="UP000589036"/>
    </source>
</evidence>
<dbReference type="InterPro" id="IPR001387">
    <property type="entry name" value="Cro/C1-type_HTH"/>
</dbReference>
<feature type="domain" description="HTH cro/C1-type" evidence="1">
    <location>
        <begin position="1"/>
        <end position="41"/>
    </location>
</feature>
<dbReference type="Proteomes" id="UP000589036">
    <property type="component" value="Unassembled WGS sequence"/>
</dbReference>
<dbReference type="AlphaFoldDB" id="A0A852TXE1"/>
<dbReference type="EMBL" id="JACCCC010000001">
    <property type="protein sequence ID" value="NYE49176.1"/>
    <property type="molecule type" value="Genomic_DNA"/>
</dbReference>
<proteinExistence type="predicted"/>
<protein>
    <recommendedName>
        <fullName evidence="1">HTH cro/C1-type domain-containing protein</fullName>
    </recommendedName>
</protein>
<dbReference type="InterPro" id="IPR043917">
    <property type="entry name" value="DUF5753"/>
</dbReference>
<dbReference type="CDD" id="cd00093">
    <property type="entry name" value="HTH_XRE"/>
    <property type="match status" value="1"/>
</dbReference>
<dbReference type="GO" id="GO:0003677">
    <property type="term" value="F:DNA binding"/>
    <property type="evidence" value="ECO:0007669"/>
    <property type="project" value="InterPro"/>
</dbReference>
<evidence type="ECO:0000259" key="1">
    <source>
        <dbReference type="PROSITE" id="PS50943"/>
    </source>
</evidence>
<comment type="caution">
    <text evidence="2">The sequence shown here is derived from an EMBL/GenBank/DDBJ whole genome shotgun (WGS) entry which is preliminary data.</text>
</comment>
<dbReference type="InterPro" id="IPR010982">
    <property type="entry name" value="Lambda_DNA-bd_dom_sf"/>
</dbReference>
<sequence length="251" mass="28581">MGKALDWHSTTVNRYESGRRSIKRDQLKALMDYYKVSGGQRDRLLSMWRRAAEPSWWYPYRDILRPEYAALIDLESDATTIRTYTSVVTGLLQTEPYAHALISSGGQEISADEIERRVEVRMERQKILDKSDTPRFWAIMDEAALRREIGGPEVMRTQLAHLLDVIKRERITVQVIPFQVGAHPATAGSFTVLELSNDKRVVYLETVAGDLYLEQPHEIGACETAFEHLNGAALDRAGSARLIASILKEYR</sequence>